<keyword evidence="4" id="KW-1185">Reference proteome</keyword>
<feature type="compositionally biased region" description="Basic and acidic residues" evidence="1">
    <location>
        <begin position="268"/>
        <end position="277"/>
    </location>
</feature>
<feature type="compositionally biased region" description="Low complexity" evidence="1">
    <location>
        <begin position="516"/>
        <end position="525"/>
    </location>
</feature>
<feature type="compositionally biased region" description="Basic residues" evidence="1">
    <location>
        <begin position="103"/>
        <end position="118"/>
    </location>
</feature>
<feature type="compositionally biased region" description="Basic residues" evidence="1">
    <location>
        <begin position="195"/>
        <end position="204"/>
    </location>
</feature>
<dbReference type="GO" id="GO:0005634">
    <property type="term" value="C:nucleus"/>
    <property type="evidence" value="ECO:0007669"/>
    <property type="project" value="TreeGrafter"/>
</dbReference>
<comment type="caution">
    <text evidence="3">The sequence shown here is derived from an EMBL/GenBank/DDBJ whole genome shotgun (WGS) entry which is preliminary data.</text>
</comment>
<dbReference type="EMBL" id="CAOQHR010000011">
    <property type="protein sequence ID" value="CAI6341188.1"/>
    <property type="molecule type" value="Genomic_DNA"/>
</dbReference>
<feature type="compositionally biased region" description="Acidic residues" evidence="1">
    <location>
        <begin position="497"/>
        <end position="515"/>
    </location>
</feature>
<protein>
    <recommendedName>
        <fullName evidence="2">DUF4211 domain-containing protein</fullName>
    </recommendedName>
</protein>
<evidence type="ECO:0000313" key="3">
    <source>
        <dbReference type="EMBL" id="CAI6341188.1"/>
    </source>
</evidence>
<feature type="region of interest" description="Disordered" evidence="1">
    <location>
        <begin position="1"/>
        <end position="361"/>
    </location>
</feature>
<feature type="compositionally biased region" description="Basic residues" evidence="1">
    <location>
        <begin position="164"/>
        <end position="176"/>
    </location>
</feature>
<reference evidence="3" key="1">
    <citation type="submission" date="2023-01" db="EMBL/GenBank/DDBJ databases">
        <authorList>
            <person name="Van Ghelder C."/>
            <person name="Rancurel C."/>
        </authorList>
    </citation>
    <scope>NUCLEOTIDE SEQUENCE</scope>
    <source>
        <strain evidence="3">CNCM I-4278</strain>
    </source>
</reference>
<gene>
    <name evidence="3" type="ORF">PDIGIT_LOCUS14381</name>
</gene>
<name>A0A9W4UVM4_9PLEO</name>
<dbReference type="PANTHER" id="PTHR14689">
    <property type="entry name" value="PHORBOL-ESTER_DAG-TYPE DOMAIN-CONTAINING PROTEIN"/>
    <property type="match status" value="1"/>
</dbReference>
<feature type="compositionally biased region" description="Acidic residues" evidence="1">
    <location>
        <begin position="318"/>
        <end position="340"/>
    </location>
</feature>
<dbReference type="AlphaFoldDB" id="A0A9W4UVM4"/>
<feature type="compositionally biased region" description="Basic and acidic residues" evidence="1">
    <location>
        <begin position="42"/>
        <end position="60"/>
    </location>
</feature>
<evidence type="ECO:0000256" key="1">
    <source>
        <dbReference type="SAM" id="MobiDB-lite"/>
    </source>
</evidence>
<dbReference type="PANTHER" id="PTHR14689:SF0">
    <property type="entry name" value="COILED-COIL DOMAIN-CONTAINING PROTEIN 82"/>
    <property type="match status" value="1"/>
</dbReference>
<dbReference type="Proteomes" id="UP001152607">
    <property type="component" value="Unassembled WGS sequence"/>
</dbReference>
<feature type="compositionally biased region" description="Acidic residues" evidence="1">
    <location>
        <begin position="181"/>
        <end position="191"/>
    </location>
</feature>
<organism evidence="3 4">
    <name type="scientific">Periconia digitata</name>
    <dbReference type="NCBI Taxonomy" id="1303443"/>
    <lineage>
        <taxon>Eukaryota</taxon>
        <taxon>Fungi</taxon>
        <taxon>Dikarya</taxon>
        <taxon>Ascomycota</taxon>
        <taxon>Pezizomycotina</taxon>
        <taxon>Dothideomycetes</taxon>
        <taxon>Pleosporomycetidae</taxon>
        <taxon>Pleosporales</taxon>
        <taxon>Massarineae</taxon>
        <taxon>Periconiaceae</taxon>
        <taxon>Periconia</taxon>
    </lineage>
</organism>
<evidence type="ECO:0000259" key="2">
    <source>
        <dbReference type="Pfam" id="PF13926"/>
    </source>
</evidence>
<dbReference type="InterPro" id="IPR025451">
    <property type="entry name" value="DUF4211"/>
</dbReference>
<feature type="compositionally biased region" description="Basic residues" evidence="1">
    <location>
        <begin position="1"/>
        <end position="12"/>
    </location>
</feature>
<sequence length="645" mass="72986">MPPKRPLPRKRQTTINFSSTPKSAPKVIKRIELSDSEEDEISPDRPAKRRRFEEETERGMKLGMPTQRGGMFDSSDVDPDLLSSSTNSDGSASKTVRTSKSGNSKKKQKKRKKGKRKTKNESSSDEESEGVVEVVVPPKKTRSRRLRKEVTPEEESANEVQVVTRHKTHTKGKRRSPIPVDDSDEQKEEEEAPRRRTRHGRAIVRKSTPEEVSSENDQSGSEQGEDQGTPDGGGDSEEDELKEELAFLQSSPVADRGRLRSTGNKVKSSREMALEALKKRRADTNEPSSSAATPGRKKPVIHDSDSESGPDLQVIKEEDSDINDDEDENEEEDEIEDSDDNTTNAHDIFRSTNEDDDFIVDEDEGPLGAPAHDTQMPLEFTSMSTAKPRDLFKYAVEWSVHKKINPSFDSSDQIYELTFRKLDDEANGLANSKFHSTAWQSDFSRAIHARPEFIANEIGRGMKDVLEAHCEACNRKNHPASWEISLTGPAYLKETQEPVEEESDNSDDSNDDSDDSSSLSSTSSSGEKAIYNAVGERIPPESKTFTLGSTCKANAEVTHTLLHWRYHLHGWVVGYLEREGHFKPEQLVKREKWSDRKRFKRANKIVDRMEKDGEIRRLHRLYKQRIDFATEAKNEFSEGWGRRRG</sequence>
<evidence type="ECO:0000313" key="4">
    <source>
        <dbReference type="Proteomes" id="UP001152607"/>
    </source>
</evidence>
<feature type="domain" description="DUF4211" evidence="2">
    <location>
        <begin position="357"/>
        <end position="495"/>
    </location>
</feature>
<proteinExistence type="predicted"/>
<feature type="compositionally biased region" description="Polar residues" evidence="1">
    <location>
        <begin position="86"/>
        <end position="96"/>
    </location>
</feature>
<accession>A0A9W4UVM4</accession>
<dbReference type="OrthoDB" id="21499at2759"/>
<feature type="region of interest" description="Disordered" evidence="1">
    <location>
        <begin position="495"/>
        <end position="527"/>
    </location>
</feature>
<dbReference type="Pfam" id="PF13926">
    <property type="entry name" value="DUF4211"/>
    <property type="match status" value="1"/>
</dbReference>
<feature type="compositionally biased region" description="Polar residues" evidence="1">
    <location>
        <begin position="13"/>
        <end position="22"/>
    </location>
</feature>